<proteinExistence type="inferred from homology"/>
<evidence type="ECO:0000313" key="7">
    <source>
        <dbReference type="Proteomes" id="UP000266698"/>
    </source>
</evidence>
<reference evidence="7 8" key="1">
    <citation type="submission" date="2018-08" db="EMBL/GenBank/DDBJ databases">
        <title>A genome reference for cultivated species of the human gut microbiota.</title>
        <authorList>
            <person name="Zou Y."/>
            <person name="Xue W."/>
            <person name="Luo G."/>
        </authorList>
    </citation>
    <scope>NUCLEOTIDE SEQUENCE [LARGE SCALE GENOMIC DNA]</scope>
    <source>
        <strain evidence="6 7">AF36-2BH</strain>
        <strain evidence="5 8">AM30-13AC</strain>
        <strain evidence="4 9">AM42-17AT</strain>
        <strain evidence="3 10">AM44-1AT</strain>
    </source>
</reference>
<dbReference type="Proteomes" id="UP000266698">
    <property type="component" value="Unassembled WGS sequence"/>
</dbReference>
<dbReference type="AlphaFoldDB" id="A0A395ZCG9"/>
<dbReference type="InterPro" id="IPR007159">
    <property type="entry name" value="SpoVT-AbrB_dom"/>
</dbReference>
<evidence type="ECO:0000313" key="4">
    <source>
        <dbReference type="EMBL" id="RHA93999.1"/>
    </source>
</evidence>
<sequence>MLTAKLFENGRSQAVRLPKECRFEGDEVMINKVGDVVFLIPKDNEWAGLLSSLDMFTDDFMKEGRMQPEVQVRESF</sequence>
<name>A0A395ZCG9_9FIRM</name>
<evidence type="ECO:0000313" key="5">
    <source>
        <dbReference type="EMBL" id="RHD90564.1"/>
    </source>
</evidence>
<dbReference type="GO" id="GO:0003677">
    <property type="term" value="F:DNA binding"/>
    <property type="evidence" value="ECO:0007669"/>
    <property type="project" value="InterPro"/>
</dbReference>
<comment type="caution">
    <text evidence="4">The sequence shown here is derived from an EMBL/GenBank/DDBJ whole genome shotgun (WGS) entry which is preliminary data.</text>
</comment>
<dbReference type="InterPro" id="IPR051734">
    <property type="entry name" value="VapB_TA_antitoxins"/>
</dbReference>
<dbReference type="EMBL" id="QSJS01000031">
    <property type="protein sequence ID" value="RHD90564.1"/>
    <property type="molecule type" value="Genomic_DNA"/>
</dbReference>
<accession>A0A395ZCG9</accession>
<evidence type="ECO:0000313" key="10">
    <source>
        <dbReference type="Proteomes" id="UP000286341"/>
    </source>
</evidence>
<dbReference type="RefSeq" id="WP_118084468.1">
    <property type="nucleotide sequence ID" value="NZ_DAWDDN010000012.1"/>
</dbReference>
<evidence type="ECO:0000259" key="2">
    <source>
        <dbReference type="Pfam" id="PF04014"/>
    </source>
</evidence>
<dbReference type="Gene3D" id="2.10.260.10">
    <property type="match status" value="1"/>
</dbReference>
<evidence type="ECO:0000313" key="8">
    <source>
        <dbReference type="Proteomes" id="UP000284835"/>
    </source>
</evidence>
<evidence type="ECO:0000256" key="1">
    <source>
        <dbReference type="ARBA" id="ARBA00007924"/>
    </source>
</evidence>
<dbReference type="InterPro" id="IPR047976">
    <property type="entry name" value="Anti_VapB2-like"/>
</dbReference>
<organism evidence="4 9">
    <name type="scientific">Agathobacter rectalis</name>
    <dbReference type="NCBI Taxonomy" id="39491"/>
    <lineage>
        <taxon>Bacteria</taxon>
        <taxon>Bacillati</taxon>
        <taxon>Bacillota</taxon>
        <taxon>Clostridia</taxon>
        <taxon>Lachnospirales</taxon>
        <taxon>Lachnospiraceae</taxon>
        <taxon>Agathobacter</taxon>
    </lineage>
</organism>
<dbReference type="PANTHER" id="PTHR37550">
    <property type="entry name" value="ANTITOXIN VAPB1"/>
    <property type="match status" value="1"/>
</dbReference>
<dbReference type="EMBL" id="QSFB01000029">
    <property type="protein sequence ID" value="RHA09572.1"/>
    <property type="molecule type" value="Genomic_DNA"/>
</dbReference>
<evidence type="ECO:0000313" key="6">
    <source>
        <dbReference type="EMBL" id="RHL75594.1"/>
    </source>
</evidence>
<protein>
    <submittedName>
        <fullName evidence="4">Antitoxin</fullName>
    </submittedName>
</protein>
<dbReference type="PANTHER" id="PTHR37550:SF3">
    <property type="entry name" value="ANTITOXIN VAPB1"/>
    <property type="match status" value="1"/>
</dbReference>
<dbReference type="EMBL" id="QRPB01000027">
    <property type="protein sequence ID" value="RHL75594.1"/>
    <property type="molecule type" value="Genomic_DNA"/>
</dbReference>
<comment type="similarity">
    <text evidence="1">Belongs to the VapB family.</text>
</comment>
<gene>
    <name evidence="6" type="ORF">DW001_15415</name>
    <name evidence="5" type="ORF">DW775_14755</name>
    <name evidence="4" type="ORF">DW912_02970</name>
    <name evidence="3" type="ORF">DW948_14010</name>
</gene>
<dbReference type="InterPro" id="IPR037914">
    <property type="entry name" value="SpoVT-AbrB_sf"/>
</dbReference>
<dbReference type="Pfam" id="PF04014">
    <property type="entry name" value="MazE_antitoxin"/>
    <property type="match status" value="1"/>
</dbReference>
<dbReference type="NCBIfam" id="NF040493">
    <property type="entry name" value="TA_anti_VapB"/>
    <property type="match status" value="1"/>
</dbReference>
<evidence type="ECO:0000313" key="3">
    <source>
        <dbReference type="EMBL" id="RHA09572.1"/>
    </source>
</evidence>
<dbReference type="Proteomes" id="UP000286220">
    <property type="component" value="Unassembled WGS sequence"/>
</dbReference>
<dbReference type="SUPFAM" id="SSF89447">
    <property type="entry name" value="AbrB/MazE/MraZ-like"/>
    <property type="match status" value="1"/>
</dbReference>
<evidence type="ECO:0000313" key="9">
    <source>
        <dbReference type="Proteomes" id="UP000286220"/>
    </source>
</evidence>
<feature type="domain" description="SpoVT-AbrB" evidence="2">
    <location>
        <begin position="8"/>
        <end position="46"/>
    </location>
</feature>
<dbReference type="Proteomes" id="UP000284835">
    <property type="component" value="Unassembled WGS sequence"/>
</dbReference>
<dbReference type="Proteomes" id="UP000286341">
    <property type="component" value="Unassembled WGS sequence"/>
</dbReference>
<dbReference type="EMBL" id="QSFZ01000002">
    <property type="protein sequence ID" value="RHA93999.1"/>
    <property type="molecule type" value="Genomic_DNA"/>
</dbReference>